<organism evidence="5 6">
    <name type="scientific">Lentzea cavernae</name>
    <dbReference type="NCBI Taxonomy" id="2020703"/>
    <lineage>
        <taxon>Bacteria</taxon>
        <taxon>Bacillati</taxon>
        <taxon>Actinomycetota</taxon>
        <taxon>Actinomycetes</taxon>
        <taxon>Pseudonocardiales</taxon>
        <taxon>Pseudonocardiaceae</taxon>
        <taxon>Lentzea</taxon>
    </lineage>
</organism>
<dbReference type="InterPro" id="IPR015422">
    <property type="entry name" value="PyrdxlP-dep_Trfase_small"/>
</dbReference>
<evidence type="ECO:0000256" key="1">
    <source>
        <dbReference type="ARBA" id="ARBA00001933"/>
    </source>
</evidence>
<sequence length="398" mass="41684">MNDRSHLTTRAARAGAHGTSGRGGPLVPALHQSTVHSYPDLASLHRVLDGEERGHAYYRFGHYNGRLLEEAVADLEGARDAVATASGMAAISATVLALAEAGDHVVADRNAYGGTRDLLEADLPRLGAETALVDASDLAEVERVLTPRTRLLLVEALTNPTVRVPDLPALVALAGRTGTTVVVDATFATPALFRPLEHGADLVWHSVPKYLGGHSAAMGGIVAGGSDLVGRIRRSVVHLGGTLGPFDAWMALLGLKTLPLRMRAHTRAATTVAEFLAAHPAVARVHHPSRPDHPHASTASRLFPLGTGGMLSFELRGGRPAVDELIRRLAPSIPLSPSLADVASTLVHPATTTHRSLPADQLELLGITDGLIRLSAGIEEPADLVAELGTALAPPEPT</sequence>
<evidence type="ECO:0000313" key="6">
    <source>
        <dbReference type="Proteomes" id="UP000605568"/>
    </source>
</evidence>
<dbReference type="RefSeq" id="WP_191302039.1">
    <property type="nucleotide sequence ID" value="NZ_BNAR01000008.1"/>
</dbReference>
<proteinExistence type="inferred from homology"/>
<keyword evidence="2 3" id="KW-0663">Pyridoxal phosphate</keyword>
<dbReference type="Proteomes" id="UP000605568">
    <property type="component" value="Unassembled WGS sequence"/>
</dbReference>
<feature type="region of interest" description="Disordered" evidence="4">
    <location>
        <begin position="1"/>
        <end position="26"/>
    </location>
</feature>
<name>A0ABQ3MLG3_9PSEU</name>
<comment type="cofactor">
    <cofactor evidence="1 3">
        <name>pyridoxal 5'-phosphate</name>
        <dbReference type="ChEBI" id="CHEBI:597326"/>
    </cofactor>
</comment>
<dbReference type="PANTHER" id="PTHR11808">
    <property type="entry name" value="TRANS-SULFURATION ENZYME FAMILY MEMBER"/>
    <property type="match status" value="1"/>
</dbReference>
<dbReference type="Pfam" id="PF01053">
    <property type="entry name" value="Cys_Met_Meta_PP"/>
    <property type="match status" value="1"/>
</dbReference>
<dbReference type="InterPro" id="IPR000277">
    <property type="entry name" value="Cys/Met-Metab_PyrdxlP-dep_enz"/>
</dbReference>
<comment type="similarity">
    <text evidence="3">Belongs to the trans-sulfuration enzymes family.</text>
</comment>
<dbReference type="InterPro" id="IPR015424">
    <property type="entry name" value="PyrdxlP-dep_Trfase"/>
</dbReference>
<dbReference type="PANTHER" id="PTHR11808:SF85">
    <property type="entry name" value="CYSTATHIONINE GAMMA-LYASE-RELATED"/>
    <property type="match status" value="1"/>
</dbReference>
<dbReference type="Gene3D" id="3.90.1150.10">
    <property type="entry name" value="Aspartate Aminotransferase, domain 1"/>
    <property type="match status" value="1"/>
</dbReference>
<evidence type="ECO:0000256" key="4">
    <source>
        <dbReference type="SAM" id="MobiDB-lite"/>
    </source>
</evidence>
<gene>
    <name evidence="5" type="ORF">GCM10017774_53430</name>
</gene>
<protein>
    <submittedName>
        <fullName evidence="5">Cystathionine gamma-synthase</fullName>
    </submittedName>
</protein>
<evidence type="ECO:0000256" key="2">
    <source>
        <dbReference type="ARBA" id="ARBA00022898"/>
    </source>
</evidence>
<dbReference type="PIRSF" id="PIRSF001434">
    <property type="entry name" value="CGS"/>
    <property type="match status" value="1"/>
</dbReference>
<evidence type="ECO:0000256" key="3">
    <source>
        <dbReference type="RuleBase" id="RU362118"/>
    </source>
</evidence>
<evidence type="ECO:0000313" key="5">
    <source>
        <dbReference type="EMBL" id="GHH48065.1"/>
    </source>
</evidence>
<comment type="caution">
    <text evidence="5">The sequence shown here is derived from an EMBL/GenBank/DDBJ whole genome shotgun (WGS) entry which is preliminary data.</text>
</comment>
<dbReference type="InterPro" id="IPR015421">
    <property type="entry name" value="PyrdxlP-dep_Trfase_major"/>
</dbReference>
<dbReference type="CDD" id="cd00614">
    <property type="entry name" value="CGS_like"/>
    <property type="match status" value="1"/>
</dbReference>
<dbReference type="SUPFAM" id="SSF53383">
    <property type="entry name" value="PLP-dependent transferases"/>
    <property type="match status" value="1"/>
</dbReference>
<feature type="compositionally biased region" description="Low complexity" evidence="4">
    <location>
        <begin position="8"/>
        <end position="17"/>
    </location>
</feature>
<keyword evidence="6" id="KW-1185">Reference proteome</keyword>
<accession>A0ABQ3MLG3</accession>
<dbReference type="Gene3D" id="3.40.640.10">
    <property type="entry name" value="Type I PLP-dependent aspartate aminotransferase-like (Major domain)"/>
    <property type="match status" value="1"/>
</dbReference>
<dbReference type="EMBL" id="BNAR01000008">
    <property type="protein sequence ID" value="GHH48065.1"/>
    <property type="molecule type" value="Genomic_DNA"/>
</dbReference>
<reference evidence="6" key="1">
    <citation type="journal article" date="2019" name="Int. J. Syst. Evol. Microbiol.">
        <title>The Global Catalogue of Microorganisms (GCM) 10K type strain sequencing project: providing services to taxonomists for standard genome sequencing and annotation.</title>
        <authorList>
            <consortium name="The Broad Institute Genomics Platform"/>
            <consortium name="The Broad Institute Genome Sequencing Center for Infectious Disease"/>
            <person name="Wu L."/>
            <person name="Ma J."/>
        </authorList>
    </citation>
    <scope>NUCLEOTIDE SEQUENCE [LARGE SCALE GENOMIC DNA]</scope>
    <source>
        <strain evidence="6">CGMCC 4.7367</strain>
    </source>
</reference>